<dbReference type="EMBL" id="JAULSR010000002">
    <property type="protein sequence ID" value="KAK0629831.1"/>
    <property type="molecule type" value="Genomic_DNA"/>
</dbReference>
<reference evidence="2" key="1">
    <citation type="submission" date="2023-06" db="EMBL/GenBank/DDBJ databases">
        <title>Genome-scale phylogeny and comparative genomics of the fungal order Sordariales.</title>
        <authorList>
            <consortium name="Lawrence Berkeley National Laboratory"/>
            <person name="Hensen N."/>
            <person name="Bonometti L."/>
            <person name="Westerberg I."/>
            <person name="Brannstrom I.O."/>
            <person name="Guillou S."/>
            <person name="Cros-Aarteil S."/>
            <person name="Calhoun S."/>
            <person name="Haridas S."/>
            <person name="Kuo A."/>
            <person name="Mondo S."/>
            <person name="Pangilinan J."/>
            <person name="Riley R."/>
            <person name="LaButti K."/>
            <person name="Andreopoulos B."/>
            <person name="Lipzen A."/>
            <person name="Chen C."/>
            <person name="Yanf M."/>
            <person name="Daum C."/>
            <person name="Ng V."/>
            <person name="Clum A."/>
            <person name="Steindorff A."/>
            <person name="Ohm R."/>
            <person name="Martin F."/>
            <person name="Silar P."/>
            <person name="Natvig D."/>
            <person name="Lalanne C."/>
            <person name="Gautier V."/>
            <person name="Ament-velasquez S.L."/>
            <person name="Kruys A."/>
            <person name="Hutchinson M.I."/>
            <person name="Powell A.J."/>
            <person name="Barry K."/>
            <person name="Miller A.N."/>
            <person name="Grigoriev I.V."/>
            <person name="Debuchy R."/>
            <person name="Gladieux P."/>
            <person name="Thoren M.H."/>
            <person name="Johannesson H."/>
        </authorList>
    </citation>
    <scope>NUCLEOTIDE SEQUENCE</scope>
    <source>
        <strain evidence="2">SMH3391-2</strain>
    </source>
</reference>
<dbReference type="AlphaFoldDB" id="A0AA39XA05"/>
<feature type="compositionally biased region" description="Basic and acidic residues" evidence="1">
    <location>
        <begin position="89"/>
        <end position="99"/>
    </location>
</feature>
<gene>
    <name evidence="2" type="ORF">B0T17DRAFT_200432</name>
</gene>
<accession>A0AA39XA05</accession>
<evidence type="ECO:0000313" key="2">
    <source>
        <dbReference type="EMBL" id="KAK0629831.1"/>
    </source>
</evidence>
<keyword evidence="3" id="KW-1185">Reference proteome</keyword>
<evidence type="ECO:0000313" key="3">
    <source>
        <dbReference type="Proteomes" id="UP001174934"/>
    </source>
</evidence>
<evidence type="ECO:0000256" key="1">
    <source>
        <dbReference type="SAM" id="MobiDB-lite"/>
    </source>
</evidence>
<feature type="region of interest" description="Disordered" evidence="1">
    <location>
        <begin position="58"/>
        <end position="99"/>
    </location>
</feature>
<dbReference type="Proteomes" id="UP001174934">
    <property type="component" value="Unassembled WGS sequence"/>
</dbReference>
<comment type="caution">
    <text evidence="2">The sequence shown here is derived from an EMBL/GenBank/DDBJ whole genome shotgun (WGS) entry which is preliminary data.</text>
</comment>
<proteinExistence type="predicted"/>
<sequence length="99" mass="11156">MQTSSVIPSSWRFSFQTLNSTLQVDEQVFTYYTSSGPAVVVPAIPTVPTTTQIIQTHKQSYNHHTPQVRAHYHHAPFPHQHTPQPSTTADHDPQCPHES</sequence>
<name>A0AA39XA05_9PEZI</name>
<protein>
    <submittedName>
        <fullName evidence="2">Uncharacterized protein</fullName>
    </submittedName>
</protein>
<organism evidence="2 3">
    <name type="scientific">Bombardia bombarda</name>
    <dbReference type="NCBI Taxonomy" id="252184"/>
    <lineage>
        <taxon>Eukaryota</taxon>
        <taxon>Fungi</taxon>
        <taxon>Dikarya</taxon>
        <taxon>Ascomycota</taxon>
        <taxon>Pezizomycotina</taxon>
        <taxon>Sordariomycetes</taxon>
        <taxon>Sordariomycetidae</taxon>
        <taxon>Sordariales</taxon>
        <taxon>Lasiosphaeriaceae</taxon>
        <taxon>Bombardia</taxon>
    </lineage>
</organism>